<dbReference type="RefSeq" id="XP_065657479.1">
    <property type="nucleotide sequence ID" value="XM_065801407.1"/>
</dbReference>
<dbReference type="EC" id="2.8.3.5" evidence="3"/>
<dbReference type="InterPro" id="IPR012791">
    <property type="entry name" value="3-oxoacid_CoA-transf_B"/>
</dbReference>
<evidence type="ECO:0000256" key="3">
    <source>
        <dbReference type="PIRNR" id="PIRNR000858"/>
    </source>
</evidence>
<keyword evidence="4" id="KW-1185">Reference proteome</keyword>
<protein>
    <recommendedName>
        <fullName evidence="3">Succinyl-CoA:3-ketoacid-coenzyme A transferase</fullName>
        <ecNumber evidence="3">2.8.3.5</ecNumber>
    </recommendedName>
</protein>
<accession>A0ABM4C797</accession>
<keyword evidence="3" id="KW-0496">Mitochondrion</keyword>
<comment type="catalytic activity">
    <reaction evidence="3">
        <text>a 3-oxo acid + succinyl-CoA = a 3-oxoacyl-CoA + succinate</text>
        <dbReference type="Rhea" id="RHEA:24564"/>
        <dbReference type="ChEBI" id="CHEBI:30031"/>
        <dbReference type="ChEBI" id="CHEBI:35973"/>
        <dbReference type="ChEBI" id="CHEBI:57292"/>
        <dbReference type="ChEBI" id="CHEBI:90726"/>
        <dbReference type="EC" id="2.8.3.5"/>
    </reaction>
</comment>
<proteinExistence type="inferred from homology"/>
<comment type="similarity">
    <text evidence="1 3">Belongs to the 3-oxoacid CoA-transferase family.</text>
</comment>
<dbReference type="PIRSF" id="PIRSF000858">
    <property type="entry name" value="SCOT-t"/>
    <property type="match status" value="1"/>
</dbReference>
<comment type="pathway">
    <text evidence="3">Ketone metabolism; succinyl-CoA degradation; acetoacetyl-CoA from succinyl-CoA: step 1/1.</text>
</comment>
<evidence type="ECO:0000313" key="4">
    <source>
        <dbReference type="Proteomes" id="UP001652625"/>
    </source>
</evidence>
<dbReference type="NCBIfam" id="TIGR02429">
    <property type="entry name" value="pcaI_scoA_fam"/>
    <property type="match status" value="1"/>
</dbReference>
<evidence type="ECO:0000313" key="5">
    <source>
        <dbReference type="RefSeq" id="XP_065657479.1"/>
    </source>
</evidence>
<dbReference type="SMART" id="SM00882">
    <property type="entry name" value="CoA_trans"/>
    <property type="match status" value="2"/>
</dbReference>
<dbReference type="SUPFAM" id="SSF100950">
    <property type="entry name" value="NagB/RpiA/CoA transferase-like"/>
    <property type="match status" value="2"/>
</dbReference>
<dbReference type="Gene3D" id="3.40.1080.10">
    <property type="entry name" value="Glutaconate Coenzyme A-transferase"/>
    <property type="match status" value="2"/>
</dbReference>
<dbReference type="InterPro" id="IPR014388">
    <property type="entry name" value="3-oxoacid_CoA-transferase"/>
</dbReference>
<dbReference type="Pfam" id="PF01144">
    <property type="entry name" value="CoA_trans"/>
    <property type="match status" value="2"/>
</dbReference>
<sequence length="524" mass="57790">MASITKARCFNGRALKLTQYLSSTFQPWVIKPQHLAFSTSNKNYTKVYKSSVEAVADIRDSSKLLLGGFGLCGIPENLIAGLLKTKVKDLVIVSNEAGVDDFGVGLLLRQHQVKRIISSYVASNKEFSKKYYLSGELEVELVPQGTLAERIRAGGAGIPAFFTATGYETQIHRGGIPIQYNRDGTVKIASLPKEHRIFNGRNYIMEEAIFGDFALIKAWKADRMGNLIFRKSARNFNATMAKSAKVTIAEVEEIVDTGSFSPDEIHIPSIYVDRVVKGERYEKRIEYLRLHHSKSDDAPKSESDLLRERIIKRAVLELKDGMYANLGIGIPILASDYLKPNVNVVLQSENGILGLGPFPNKGDEDADLINAGKETVTTIPGGSFFSSDESFAIIRGGHLDLTMLGAMQVSRYGDLANWTVPGKMLKGIGGAMDLVASPTRVIVTMQHMAKGNQLKILEQCTLPITGKRCVDMIITEKCVFEVDPHDGLILKEIWPTLGISDIKESTGCEFLIAEDLKPMQQIED</sequence>
<organism evidence="4 5">
    <name type="scientific">Hydra vulgaris</name>
    <name type="common">Hydra</name>
    <name type="synonym">Hydra attenuata</name>
    <dbReference type="NCBI Taxonomy" id="6087"/>
    <lineage>
        <taxon>Eukaryota</taxon>
        <taxon>Metazoa</taxon>
        <taxon>Cnidaria</taxon>
        <taxon>Hydrozoa</taxon>
        <taxon>Hydroidolina</taxon>
        <taxon>Anthoathecata</taxon>
        <taxon>Aplanulata</taxon>
        <taxon>Hydridae</taxon>
        <taxon>Hydra</taxon>
    </lineage>
</organism>
<dbReference type="InterPro" id="IPR012792">
    <property type="entry name" value="3-oxoacid_CoA-transf_A"/>
</dbReference>
<dbReference type="PANTHER" id="PTHR13707">
    <property type="entry name" value="KETOACID-COENZYME A TRANSFERASE"/>
    <property type="match status" value="1"/>
</dbReference>
<comment type="function">
    <text evidence="3">Key enzyme for ketone body catabolism. Transfers the CoA moiety from succinate to acetoacetate. Formation of the enzyme-CoA intermediate proceeds via an unstable anhydride species formed between the carboxylate groups of the enzyme and substrate.</text>
</comment>
<dbReference type="InterPro" id="IPR004164">
    <property type="entry name" value="CoA_transf_AS"/>
</dbReference>
<dbReference type="PANTHER" id="PTHR13707:SF23">
    <property type="entry name" value="SUCCINYL-COA:3-KETOACID-COENZYME A TRANSFERASE"/>
    <property type="match status" value="1"/>
</dbReference>
<reference evidence="5" key="1">
    <citation type="submission" date="2025-08" db="UniProtKB">
        <authorList>
            <consortium name="RefSeq"/>
        </authorList>
    </citation>
    <scope>IDENTIFICATION</scope>
</reference>
<dbReference type="InterPro" id="IPR004165">
    <property type="entry name" value="CoA_trans_fam_I"/>
</dbReference>
<dbReference type="PROSITE" id="PS01274">
    <property type="entry name" value="COA_TRANSF_2"/>
    <property type="match status" value="1"/>
</dbReference>
<dbReference type="Proteomes" id="UP001652625">
    <property type="component" value="Chromosome 07"/>
</dbReference>
<dbReference type="NCBIfam" id="TIGR02428">
    <property type="entry name" value="pcaJ_scoB_fam"/>
    <property type="match status" value="1"/>
</dbReference>
<name>A0ABM4C797_HYDVU</name>
<keyword evidence="2 3" id="KW-0808">Transferase</keyword>
<dbReference type="GO" id="GO:0016740">
    <property type="term" value="F:transferase activity"/>
    <property type="evidence" value="ECO:0007669"/>
    <property type="project" value="UniProtKB-KW"/>
</dbReference>
<dbReference type="InterPro" id="IPR037171">
    <property type="entry name" value="NagB/RpiA_transferase-like"/>
</dbReference>
<evidence type="ECO:0000256" key="2">
    <source>
        <dbReference type="ARBA" id="ARBA00022679"/>
    </source>
</evidence>
<dbReference type="GeneID" id="100209501"/>
<gene>
    <name evidence="5" type="primary">LOC100209501</name>
</gene>
<evidence type="ECO:0000256" key="1">
    <source>
        <dbReference type="ARBA" id="ARBA00007154"/>
    </source>
</evidence>